<keyword evidence="2" id="KW-0732">Signal</keyword>
<feature type="region of interest" description="Disordered" evidence="1">
    <location>
        <begin position="23"/>
        <end position="97"/>
    </location>
</feature>
<evidence type="ECO:0000256" key="2">
    <source>
        <dbReference type="SAM" id="SignalP"/>
    </source>
</evidence>
<protein>
    <submittedName>
        <fullName evidence="3">DUF5068 domain-containing protein</fullName>
    </submittedName>
</protein>
<gene>
    <name evidence="3" type="ORF">NDM98_17790</name>
</gene>
<comment type="caution">
    <text evidence="3">The sequence shown here is derived from an EMBL/GenBank/DDBJ whole genome shotgun (WGS) entry which is preliminary data.</text>
</comment>
<dbReference type="RefSeq" id="WP_251610549.1">
    <property type="nucleotide sequence ID" value="NZ_JAMQJY010000003.1"/>
</dbReference>
<evidence type="ECO:0000313" key="3">
    <source>
        <dbReference type="EMBL" id="MCM2677098.1"/>
    </source>
</evidence>
<accession>A0ABT0XP14</accession>
<dbReference type="EMBL" id="JAMQJY010000003">
    <property type="protein sequence ID" value="MCM2677098.1"/>
    <property type="molecule type" value="Genomic_DNA"/>
</dbReference>
<reference evidence="3" key="1">
    <citation type="submission" date="2022-06" db="EMBL/GenBank/DDBJ databases">
        <title>Alkalicoccobacillus porphyridii sp. nov., isolated from a marine red alga, Porphyridium purpureum and reclassification of Shouchella plakortidis and Shouchella gibsonii as Alkalicoccobacillus plakortidis comb. nov. and Alkalicoccobacillus gibsonii comb. nov.</title>
        <authorList>
            <person name="Kim K.H."/>
            <person name="Lee J.K."/>
            <person name="Han D.M."/>
            <person name="Baek J.H."/>
            <person name="Jeon C.O."/>
        </authorList>
    </citation>
    <scope>NUCLEOTIDE SEQUENCE</scope>
    <source>
        <strain evidence="3">DSM 19153</strain>
    </source>
</reference>
<feature type="compositionally biased region" description="Acidic residues" evidence="1">
    <location>
        <begin position="31"/>
        <end position="80"/>
    </location>
</feature>
<name>A0ABT0XP14_9BACI</name>
<proteinExistence type="predicted"/>
<keyword evidence="4" id="KW-1185">Reference proteome</keyword>
<evidence type="ECO:0000256" key="1">
    <source>
        <dbReference type="SAM" id="MobiDB-lite"/>
    </source>
</evidence>
<dbReference type="Proteomes" id="UP001203665">
    <property type="component" value="Unassembled WGS sequence"/>
</dbReference>
<feature type="signal peptide" evidence="2">
    <location>
        <begin position="1"/>
        <end position="20"/>
    </location>
</feature>
<feature type="chain" id="PRO_5045995465" evidence="2">
    <location>
        <begin position="21"/>
        <end position="445"/>
    </location>
</feature>
<sequence length="445" mass="50065">MKKVKVMASLVAVSALVLTACGSNEEATGNEPEEQEEQPVAEETNEDEKQQEEEQIDDEVEVEVEEENDDDQDKDTEENSSDVSTESMSGDDVWNPQIAEDTEGDVEVVYTAENLGYETDLDGYHVKVDGYQITRVTDMHKREEISFDGSTDGYIITVDATYENQRDEGVFTNSVIHLQMKDQFDYAPSDSSSYIADDKKMHSKDPDNFLYFEPDESVTGFVILRLTDDEYEQLDSINPKLIVGGAAGPNEDFSDSYREEVAYDFILSDEQGEQSESSSSFYQDKLVTNNMADKEMIYEEEGIGQSETIDDVTVTLEGVQYTEITPTESYEQSFDDFGDKGIVALTAKLTIDNQSDEDIPLLSTGIFLDTDDGRSRYMDQGMLSPDHPKDISAGETDEVYHVFLFRKDEFGLYETFSLEYGPFRGEDGKDLFKGHQAVFDVPAPE</sequence>
<dbReference type="PROSITE" id="PS51257">
    <property type="entry name" value="PROKAR_LIPOPROTEIN"/>
    <property type="match status" value="1"/>
</dbReference>
<dbReference type="Gene3D" id="2.60.40.4170">
    <property type="match status" value="2"/>
</dbReference>
<dbReference type="InterPro" id="IPR031888">
    <property type="entry name" value="DUF5068"/>
</dbReference>
<organism evidence="3 4">
    <name type="scientific">Alkalicoccobacillus plakortidis</name>
    <dbReference type="NCBI Taxonomy" id="444060"/>
    <lineage>
        <taxon>Bacteria</taxon>
        <taxon>Bacillati</taxon>
        <taxon>Bacillota</taxon>
        <taxon>Bacilli</taxon>
        <taxon>Bacillales</taxon>
        <taxon>Bacillaceae</taxon>
        <taxon>Alkalicoccobacillus</taxon>
    </lineage>
</organism>
<dbReference type="Pfam" id="PF16781">
    <property type="entry name" value="DUF5068"/>
    <property type="match status" value="1"/>
</dbReference>
<evidence type="ECO:0000313" key="4">
    <source>
        <dbReference type="Proteomes" id="UP001203665"/>
    </source>
</evidence>